<feature type="domain" description="UDP-glucose/GDP-mannose dehydrogenase dimerisation" evidence="1">
    <location>
        <begin position="125"/>
        <end position="204"/>
    </location>
</feature>
<evidence type="ECO:0000259" key="1">
    <source>
        <dbReference type="Pfam" id="PF00984"/>
    </source>
</evidence>
<dbReference type="SUPFAM" id="SSF51735">
    <property type="entry name" value="NAD(P)-binding Rossmann-fold domains"/>
    <property type="match status" value="1"/>
</dbReference>
<dbReference type="InterPro" id="IPR017476">
    <property type="entry name" value="UDP-Glc/GDP-Man"/>
</dbReference>
<feature type="non-terminal residue" evidence="2">
    <location>
        <position position="1"/>
    </location>
</feature>
<reference evidence="2" key="1">
    <citation type="journal article" date="2014" name="Front. Microbiol.">
        <title>High frequency of phylogenetically diverse reductive dehalogenase-homologous genes in deep subseafloor sedimentary metagenomes.</title>
        <authorList>
            <person name="Kawai M."/>
            <person name="Futagami T."/>
            <person name="Toyoda A."/>
            <person name="Takaki Y."/>
            <person name="Nishi S."/>
            <person name="Hori S."/>
            <person name="Arai W."/>
            <person name="Tsubouchi T."/>
            <person name="Morono Y."/>
            <person name="Uchiyama I."/>
            <person name="Ito T."/>
            <person name="Fujiyama A."/>
            <person name="Inagaki F."/>
            <person name="Takami H."/>
        </authorList>
    </citation>
    <scope>NUCLEOTIDE SEQUENCE</scope>
    <source>
        <strain evidence="2">Expedition CK06-06</strain>
    </source>
</reference>
<dbReference type="Gene3D" id="3.40.50.720">
    <property type="entry name" value="NAD(P)-binding Rossmann-like Domain"/>
    <property type="match status" value="2"/>
</dbReference>
<dbReference type="SUPFAM" id="SSF48179">
    <property type="entry name" value="6-phosphogluconate dehydrogenase C-terminal domain-like"/>
    <property type="match status" value="1"/>
</dbReference>
<name>X1LJI9_9ZZZZ</name>
<dbReference type="InterPro" id="IPR028359">
    <property type="entry name" value="UDP_ManNAc/GlcNAc_DH"/>
</dbReference>
<dbReference type="InterPro" id="IPR008927">
    <property type="entry name" value="6-PGluconate_DH-like_C_sf"/>
</dbReference>
<dbReference type="InterPro" id="IPR014026">
    <property type="entry name" value="UDP-Glc/GDP-Man_DH_dimer"/>
</dbReference>
<evidence type="ECO:0000313" key="2">
    <source>
        <dbReference type="EMBL" id="GAI19532.1"/>
    </source>
</evidence>
<dbReference type="GO" id="GO:0051287">
    <property type="term" value="F:NAD binding"/>
    <property type="evidence" value="ECO:0007669"/>
    <property type="project" value="InterPro"/>
</dbReference>
<dbReference type="EMBL" id="BARV01021040">
    <property type="protein sequence ID" value="GAI19532.1"/>
    <property type="molecule type" value="Genomic_DNA"/>
</dbReference>
<dbReference type="Pfam" id="PF00984">
    <property type="entry name" value="UDPG_MGDP_dh"/>
    <property type="match status" value="1"/>
</dbReference>
<dbReference type="GO" id="GO:0016628">
    <property type="term" value="F:oxidoreductase activity, acting on the CH-CH group of donors, NAD or NADP as acceptor"/>
    <property type="evidence" value="ECO:0007669"/>
    <property type="project" value="InterPro"/>
</dbReference>
<comment type="caution">
    <text evidence="2">The sequence shown here is derived from an EMBL/GenBank/DDBJ whole genome shotgun (WGS) entry which is preliminary data.</text>
</comment>
<proteinExistence type="predicted"/>
<dbReference type="AlphaFoldDB" id="X1LJI9"/>
<dbReference type="PIRSF" id="PIRSF500136">
    <property type="entry name" value="UDP_ManNAc_DH"/>
    <property type="match status" value="1"/>
</dbReference>
<accession>X1LJI9</accession>
<dbReference type="PANTHER" id="PTHR43491:SF1">
    <property type="entry name" value="UDP-N-ACETYL-D-MANNOSAMINE DEHYDROGENASE"/>
    <property type="match status" value="1"/>
</dbReference>
<dbReference type="GO" id="GO:0016616">
    <property type="term" value="F:oxidoreductase activity, acting on the CH-OH group of donors, NAD or NADP as acceptor"/>
    <property type="evidence" value="ECO:0007669"/>
    <property type="project" value="InterPro"/>
</dbReference>
<sequence length="218" mass="24277">GYDIQPRQAKNFTVVKALNSIEPDVFVVCVPTKQVETACKAVASTGKLVLIESTMQIGTSRKIGESLNVKLLAHCPHRYWKLSPILHGVKQVRVLGAINSESLELAKKFYSTAEIPVCLVSSVEVAEASKLVENAWRFVNIAFVEEAKMLCEKLGLNFKEVRRACNTKWNTCLLAARDGIGGVCLPRDIRLLTQLYQEDGLMKAAVDTDKKYKMKYSQ</sequence>
<protein>
    <recommendedName>
        <fullName evidence="1">UDP-glucose/GDP-mannose dehydrogenase dimerisation domain-containing protein</fullName>
    </recommendedName>
</protein>
<dbReference type="PANTHER" id="PTHR43491">
    <property type="entry name" value="UDP-N-ACETYL-D-MANNOSAMINE DEHYDROGENASE"/>
    <property type="match status" value="1"/>
</dbReference>
<dbReference type="PIRSF" id="PIRSF000124">
    <property type="entry name" value="UDPglc_GDPman_dh"/>
    <property type="match status" value="1"/>
</dbReference>
<dbReference type="InterPro" id="IPR036291">
    <property type="entry name" value="NAD(P)-bd_dom_sf"/>
</dbReference>
<gene>
    <name evidence="2" type="ORF">S06H3_34954</name>
</gene>
<dbReference type="GO" id="GO:0000271">
    <property type="term" value="P:polysaccharide biosynthetic process"/>
    <property type="evidence" value="ECO:0007669"/>
    <property type="project" value="InterPro"/>
</dbReference>
<organism evidence="2">
    <name type="scientific">marine sediment metagenome</name>
    <dbReference type="NCBI Taxonomy" id="412755"/>
    <lineage>
        <taxon>unclassified sequences</taxon>
        <taxon>metagenomes</taxon>
        <taxon>ecological metagenomes</taxon>
    </lineage>
</organism>